<accession>A0AAN6U7U5</accession>
<feature type="compositionally biased region" description="Basic and acidic residues" evidence="1">
    <location>
        <begin position="85"/>
        <end position="105"/>
    </location>
</feature>
<feature type="compositionally biased region" description="Basic and acidic residues" evidence="1">
    <location>
        <begin position="347"/>
        <end position="362"/>
    </location>
</feature>
<keyword evidence="3" id="KW-1185">Reference proteome</keyword>
<feature type="compositionally biased region" description="Low complexity" evidence="1">
    <location>
        <begin position="205"/>
        <end position="223"/>
    </location>
</feature>
<protein>
    <submittedName>
        <fullName evidence="2">Uncharacterized protein</fullName>
    </submittedName>
</protein>
<feature type="compositionally biased region" description="Basic and acidic residues" evidence="1">
    <location>
        <begin position="10"/>
        <end position="35"/>
    </location>
</feature>
<organism evidence="2 3">
    <name type="scientific">Parathielavia appendiculata</name>
    <dbReference type="NCBI Taxonomy" id="2587402"/>
    <lineage>
        <taxon>Eukaryota</taxon>
        <taxon>Fungi</taxon>
        <taxon>Dikarya</taxon>
        <taxon>Ascomycota</taxon>
        <taxon>Pezizomycotina</taxon>
        <taxon>Sordariomycetes</taxon>
        <taxon>Sordariomycetidae</taxon>
        <taxon>Sordariales</taxon>
        <taxon>Chaetomiaceae</taxon>
        <taxon>Parathielavia</taxon>
    </lineage>
</organism>
<name>A0AAN6U7U5_9PEZI</name>
<feature type="region of interest" description="Disordered" evidence="1">
    <location>
        <begin position="185"/>
        <end position="224"/>
    </location>
</feature>
<evidence type="ECO:0000256" key="1">
    <source>
        <dbReference type="SAM" id="MobiDB-lite"/>
    </source>
</evidence>
<dbReference type="AlphaFoldDB" id="A0AAN6U7U5"/>
<proteinExistence type="predicted"/>
<feature type="region of interest" description="Disordered" evidence="1">
    <location>
        <begin position="244"/>
        <end position="402"/>
    </location>
</feature>
<reference evidence="2" key="2">
    <citation type="submission" date="2023-05" db="EMBL/GenBank/DDBJ databases">
        <authorList>
            <consortium name="Lawrence Berkeley National Laboratory"/>
            <person name="Steindorff A."/>
            <person name="Hensen N."/>
            <person name="Bonometti L."/>
            <person name="Westerberg I."/>
            <person name="Brannstrom I.O."/>
            <person name="Guillou S."/>
            <person name="Cros-Aarteil S."/>
            <person name="Calhoun S."/>
            <person name="Haridas S."/>
            <person name="Kuo A."/>
            <person name="Mondo S."/>
            <person name="Pangilinan J."/>
            <person name="Riley R."/>
            <person name="Labutti K."/>
            <person name="Andreopoulos B."/>
            <person name="Lipzen A."/>
            <person name="Chen C."/>
            <person name="Yanf M."/>
            <person name="Daum C."/>
            <person name="Ng V."/>
            <person name="Clum A."/>
            <person name="Ohm R."/>
            <person name="Martin F."/>
            <person name="Silar P."/>
            <person name="Natvig D."/>
            <person name="Lalanne C."/>
            <person name="Gautier V."/>
            <person name="Ament-Velasquez S.L."/>
            <person name="Kruys A."/>
            <person name="Hutchinson M.I."/>
            <person name="Powell A.J."/>
            <person name="Barry K."/>
            <person name="Miller A.N."/>
            <person name="Grigoriev I.V."/>
            <person name="Debuchy R."/>
            <person name="Gladieux P."/>
            <person name="Thoren M.H."/>
            <person name="Johannesson H."/>
        </authorList>
    </citation>
    <scope>NUCLEOTIDE SEQUENCE</scope>
    <source>
        <strain evidence="2">CBS 731.68</strain>
    </source>
</reference>
<feature type="region of interest" description="Disordered" evidence="1">
    <location>
        <begin position="1"/>
        <end position="136"/>
    </location>
</feature>
<dbReference type="RefSeq" id="XP_062651237.1">
    <property type="nucleotide sequence ID" value="XM_062796036.1"/>
</dbReference>
<feature type="compositionally biased region" description="Polar residues" evidence="1">
    <location>
        <begin position="66"/>
        <end position="84"/>
    </location>
</feature>
<reference evidence="2" key="1">
    <citation type="journal article" date="2023" name="Mol. Phylogenet. Evol.">
        <title>Genome-scale phylogeny and comparative genomics of the fungal order Sordariales.</title>
        <authorList>
            <person name="Hensen N."/>
            <person name="Bonometti L."/>
            <person name="Westerberg I."/>
            <person name="Brannstrom I.O."/>
            <person name="Guillou S."/>
            <person name="Cros-Aarteil S."/>
            <person name="Calhoun S."/>
            <person name="Haridas S."/>
            <person name="Kuo A."/>
            <person name="Mondo S."/>
            <person name="Pangilinan J."/>
            <person name="Riley R."/>
            <person name="LaButti K."/>
            <person name="Andreopoulos B."/>
            <person name="Lipzen A."/>
            <person name="Chen C."/>
            <person name="Yan M."/>
            <person name="Daum C."/>
            <person name="Ng V."/>
            <person name="Clum A."/>
            <person name="Steindorff A."/>
            <person name="Ohm R.A."/>
            <person name="Martin F."/>
            <person name="Silar P."/>
            <person name="Natvig D.O."/>
            <person name="Lalanne C."/>
            <person name="Gautier V."/>
            <person name="Ament-Velasquez S.L."/>
            <person name="Kruys A."/>
            <person name="Hutchinson M.I."/>
            <person name="Powell A.J."/>
            <person name="Barry K."/>
            <person name="Miller A.N."/>
            <person name="Grigoriev I.V."/>
            <person name="Debuchy R."/>
            <person name="Gladieux P."/>
            <person name="Hiltunen Thoren M."/>
            <person name="Johannesson H."/>
        </authorList>
    </citation>
    <scope>NUCLEOTIDE SEQUENCE</scope>
    <source>
        <strain evidence="2">CBS 731.68</strain>
    </source>
</reference>
<evidence type="ECO:0000313" key="2">
    <source>
        <dbReference type="EMBL" id="KAK4127466.1"/>
    </source>
</evidence>
<comment type="caution">
    <text evidence="2">The sequence shown here is derived from an EMBL/GenBank/DDBJ whole genome shotgun (WGS) entry which is preliminary data.</text>
</comment>
<dbReference type="Proteomes" id="UP001302602">
    <property type="component" value="Unassembled WGS sequence"/>
</dbReference>
<feature type="compositionally biased region" description="Basic and acidic residues" evidence="1">
    <location>
        <begin position="385"/>
        <end position="402"/>
    </location>
</feature>
<sequence>MFEVDWADYDCERVGQRRARKDAERQLREKEDANSGHRPKSTRTSTSSNHKHRSFFGSIGRKKTNDSSTKSKQQEPTTPKSVSNKSDRNLKRDNASVKPTDERSDAQSFVDGKSAADQKDHTWPGSPDRSSKGSILSKMTQLTIPTLELQRGAATSEAATGTRLLQVLDDDGSFVARTVTTTYQEGISKPSPRSRAGVGTKVIASPTTPTTPTLPQTSRPQSSRGIEISASEVIDDWCTALHGPARQLPRPGPSGTVRRGSVLLPPNIHRPIPVTPTRQSTKRTALMPPNPSPIRFLADDPSDWKAPDEWNCTPSTGTPVLRPTTDILDRQDQEGPLHSSTMQAETVRTREATLEGKKDGQGDNRASPDSSTSKTSESGPQASQPKKEGTIRKGDRSMRVAI</sequence>
<gene>
    <name evidence="2" type="ORF">N657DRAFT_678065</name>
</gene>
<feature type="compositionally biased region" description="Low complexity" evidence="1">
    <location>
        <begin position="367"/>
        <end position="378"/>
    </location>
</feature>
<evidence type="ECO:0000313" key="3">
    <source>
        <dbReference type="Proteomes" id="UP001302602"/>
    </source>
</evidence>
<dbReference type="EMBL" id="MU853224">
    <property type="protein sequence ID" value="KAK4127466.1"/>
    <property type="molecule type" value="Genomic_DNA"/>
</dbReference>
<dbReference type="GeneID" id="87832804"/>